<dbReference type="SUPFAM" id="SSF103473">
    <property type="entry name" value="MFS general substrate transporter"/>
    <property type="match status" value="1"/>
</dbReference>
<protein>
    <recommendedName>
        <fullName evidence="8">Major facilitator superfamily (MFS) profile domain-containing protein</fullName>
    </recommendedName>
</protein>
<evidence type="ECO:0008006" key="8">
    <source>
        <dbReference type="Google" id="ProtNLM"/>
    </source>
</evidence>
<dbReference type="RefSeq" id="WP_155128360.1">
    <property type="nucleotide sequence ID" value="NZ_CP017717.1"/>
</dbReference>
<keyword evidence="3 5" id="KW-1133">Transmembrane helix</keyword>
<keyword evidence="4 5" id="KW-0472">Membrane</keyword>
<feature type="transmembrane region" description="Helical" evidence="5">
    <location>
        <begin position="292"/>
        <end position="313"/>
    </location>
</feature>
<evidence type="ECO:0000313" key="6">
    <source>
        <dbReference type="EMBL" id="AQZ65593.1"/>
    </source>
</evidence>
<gene>
    <name evidence="6" type="ORF">BKM31_32745</name>
</gene>
<dbReference type="EMBL" id="CP017717">
    <property type="protein sequence ID" value="AQZ65593.1"/>
    <property type="molecule type" value="Genomic_DNA"/>
</dbReference>
<feature type="transmembrane region" description="Helical" evidence="5">
    <location>
        <begin position="84"/>
        <end position="104"/>
    </location>
</feature>
<dbReference type="OrthoDB" id="3283589at2"/>
<dbReference type="InterPro" id="IPR005829">
    <property type="entry name" value="Sugar_transporter_CS"/>
</dbReference>
<feature type="transmembrane region" description="Helical" evidence="5">
    <location>
        <begin position="144"/>
        <end position="164"/>
    </location>
</feature>
<accession>A0A1V0A5W5</accession>
<evidence type="ECO:0000256" key="1">
    <source>
        <dbReference type="ARBA" id="ARBA00004141"/>
    </source>
</evidence>
<evidence type="ECO:0000256" key="2">
    <source>
        <dbReference type="ARBA" id="ARBA00022692"/>
    </source>
</evidence>
<feature type="transmembrane region" description="Helical" evidence="5">
    <location>
        <begin position="236"/>
        <end position="256"/>
    </location>
</feature>
<feature type="transmembrane region" description="Helical" evidence="5">
    <location>
        <begin position="354"/>
        <end position="374"/>
    </location>
</feature>
<evidence type="ECO:0000313" key="7">
    <source>
        <dbReference type="Proteomes" id="UP000190797"/>
    </source>
</evidence>
<dbReference type="Gene3D" id="1.20.1250.20">
    <property type="entry name" value="MFS general substrate transporter like domains"/>
    <property type="match status" value="2"/>
</dbReference>
<evidence type="ECO:0000256" key="5">
    <source>
        <dbReference type="SAM" id="Phobius"/>
    </source>
</evidence>
<reference evidence="7" key="1">
    <citation type="journal article" date="2017" name="Med. Chem. Commun.">
        <title>Nonomuraea sp. ATCC 55076 harbours the largest actinomycete chromosome to date and the kistamicin biosynthetic gene cluster.</title>
        <authorList>
            <person name="Nazari B."/>
            <person name="Forneris C.C."/>
            <person name="Gibson M.I."/>
            <person name="Moon K."/>
            <person name="Schramma K.R."/>
            <person name="Seyedsayamdost M.R."/>
        </authorList>
    </citation>
    <scope>NUCLEOTIDE SEQUENCE [LARGE SCALE GENOMIC DNA]</scope>
    <source>
        <strain evidence="7">ATCC 55076</strain>
    </source>
</reference>
<feature type="transmembrane region" description="Helical" evidence="5">
    <location>
        <begin position="110"/>
        <end position="132"/>
    </location>
</feature>
<dbReference type="GO" id="GO:0016020">
    <property type="term" value="C:membrane"/>
    <property type="evidence" value="ECO:0007669"/>
    <property type="project" value="UniProtKB-SubCell"/>
</dbReference>
<dbReference type="InterPro" id="IPR050327">
    <property type="entry name" value="Proton-linked_MCT"/>
</dbReference>
<sequence>MENAVKDWRGRSYRPGPVPADRTRMFRLALAAMAAISPLQYGYAALHARQASGLTLLAIWIACQAAGALPALHLVRRRRLGVRACLAAGAALSGLGLLAAGLTPTGAPALIGYAVLGGLGAGLVYGVCGEVVSSWYPERPAARVGLITGAFGYGAVPLLLWAGIAPGTTPAAFLVCAALATAVIATAARHLRLPPAQWWPDDVDPRTHALDAARLRTSPEAVKQFGLAQALRTRTLPALALMLVCAGAVSVFDVIAVASTGAWGALALLVALNGAGRSVAMRAADRYGRRRVLAAVFSALAAGQVLLAVAVQSAVGSPLLWLGAVAAGLGGGAFYPLLASLVRELFGTERATEIHAVVYSAKAVAGGLAVALALTALTAPGAALLAAAALAALPALATPRLRIPGLPATIPL</sequence>
<evidence type="ECO:0000256" key="4">
    <source>
        <dbReference type="ARBA" id="ARBA00023136"/>
    </source>
</evidence>
<feature type="transmembrane region" description="Helical" evidence="5">
    <location>
        <begin position="170"/>
        <end position="188"/>
    </location>
</feature>
<keyword evidence="7" id="KW-1185">Reference proteome</keyword>
<dbReference type="Proteomes" id="UP000190797">
    <property type="component" value="Chromosome"/>
</dbReference>
<proteinExistence type="predicted"/>
<keyword evidence="2 5" id="KW-0812">Transmembrane</keyword>
<feature type="transmembrane region" description="Helical" evidence="5">
    <location>
        <begin position="54"/>
        <end position="72"/>
    </location>
</feature>
<dbReference type="PANTHER" id="PTHR11360">
    <property type="entry name" value="MONOCARBOXYLATE TRANSPORTER"/>
    <property type="match status" value="1"/>
</dbReference>
<name>A0A1V0A5W5_9ACTN</name>
<dbReference type="GO" id="GO:0022857">
    <property type="term" value="F:transmembrane transporter activity"/>
    <property type="evidence" value="ECO:0007669"/>
    <property type="project" value="InterPro"/>
</dbReference>
<feature type="transmembrane region" description="Helical" evidence="5">
    <location>
        <begin position="319"/>
        <end position="342"/>
    </location>
</feature>
<comment type="subcellular location">
    <subcellularLocation>
        <location evidence="1">Membrane</location>
        <topology evidence="1">Multi-pass membrane protein</topology>
    </subcellularLocation>
</comment>
<dbReference type="STRING" id="1909395.BKM31_32745"/>
<dbReference type="PROSITE" id="PS00216">
    <property type="entry name" value="SUGAR_TRANSPORT_1"/>
    <property type="match status" value="1"/>
</dbReference>
<dbReference type="PANTHER" id="PTHR11360:SF304">
    <property type="entry name" value="MFS DOMAIN-CONTAINING PROTEIN"/>
    <property type="match status" value="1"/>
</dbReference>
<dbReference type="AlphaFoldDB" id="A0A1V0A5W5"/>
<feature type="transmembrane region" description="Helical" evidence="5">
    <location>
        <begin position="262"/>
        <end position="280"/>
    </location>
</feature>
<evidence type="ECO:0000256" key="3">
    <source>
        <dbReference type="ARBA" id="ARBA00022989"/>
    </source>
</evidence>
<organism evidence="6 7">
    <name type="scientific">[Actinomadura] parvosata subsp. kistnae</name>
    <dbReference type="NCBI Taxonomy" id="1909395"/>
    <lineage>
        <taxon>Bacteria</taxon>
        <taxon>Bacillati</taxon>
        <taxon>Actinomycetota</taxon>
        <taxon>Actinomycetes</taxon>
        <taxon>Streptosporangiales</taxon>
        <taxon>Streptosporangiaceae</taxon>
        <taxon>Nonomuraea</taxon>
    </lineage>
</organism>
<dbReference type="InterPro" id="IPR036259">
    <property type="entry name" value="MFS_trans_sf"/>
</dbReference>
<dbReference type="KEGG" id="noa:BKM31_32745"/>